<dbReference type="AlphaFoldDB" id="A0A7R9AT56"/>
<protein>
    <submittedName>
        <fullName evidence="1">Uncharacterized protein</fullName>
    </submittedName>
</protein>
<proteinExistence type="predicted"/>
<organism evidence="1">
    <name type="scientific">Timema shepardi</name>
    <name type="common">Walking stick</name>
    <dbReference type="NCBI Taxonomy" id="629360"/>
    <lineage>
        <taxon>Eukaryota</taxon>
        <taxon>Metazoa</taxon>
        <taxon>Ecdysozoa</taxon>
        <taxon>Arthropoda</taxon>
        <taxon>Hexapoda</taxon>
        <taxon>Insecta</taxon>
        <taxon>Pterygota</taxon>
        <taxon>Neoptera</taxon>
        <taxon>Polyneoptera</taxon>
        <taxon>Phasmatodea</taxon>
        <taxon>Timematodea</taxon>
        <taxon>Timematoidea</taxon>
        <taxon>Timematidae</taxon>
        <taxon>Timema</taxon>
    </lineage>
</organism>
<dbReference type="EMBL" id="OC001335">
    <property type="protein sequence ID" value="CAD7259677.1"/>
    <property type="molecule type" value="Genomic_DNA"/>
</dbReference>
<evidence type="ECO:0000313" key="1">
    <source>
        <dbReference type="EMBL" id="CAD7259677.1"/>
    </source>
</evidence>
<gene>
    <name evidence="1" type="ORF">TSIB3V08_LOCUS3879</name>
</gene>
<name>A0A7R9AT56_TIMSH</name>
<sequence>MLLSSVRSVPRQHRHDHWLCTVDLKKGRQIRPPPLPTLFSLEMTVVAEQYLKNEAPSPPQHLKQNSSYVHVR</sequence>
<reference evidence="1" key="1">
    <citation type="submission" date="2020-11" db="EMBL/GenBank/DDBJ databases">
        <authorList>
            <person name="Tran Van P."/>
        </authorList>
    </citation>
    <scope>NUCLEOTIDE SEQUENCE</scope>
</reference>
<accession>A0A7R9AT56</accession>